<organism evidence="2 3">
    <name type="scientific">Laodelphax striatellus</name>
    <name type="common">Small brown planthopper</name>
    <name type="synonym">Delphax striatella</name>
    <dbReference type="NCBI Taxonomy" id="195883"/>
    <lineage>
        <taxon>Eukaryota</taxon>
        <taxon>Metazoa</taxon>
        <taxon>Ecdysozoa</taxon>
        <taxon>Arthropoda</taxon>
        <taxon>Hexapoda</taxon>
        <taxon>Insecta</taxon>
        <taxon>Pterygota</taxon>
        <taxon>Neoptera</taxon>
        <taxon>Paraneoptera</taxon>
        <taxon>Hemiptera</taxon>
        <taxon>Auchenorrhyncha</taxon>
        <taxon>Fulgoroidea</taxon>
        <taxon>Delphacidae</taxon>
        <taxon>Criomorphinae</taxon>
        <taxon>Laodelphax</taxon>
    </lineage>
</organism>
<accession>A0A482XIZ1</accession>
<reference evidence="2 3" key="1">
    <citation type="journal article" date="2017" name="Gigascience">
        <title>Genome sequence of the small brown planthopper, Laodelphax striatellus.</title>
        <authorList>
            <person name="Zhu J."/>
            <person name="Jiang F."/>
            <person name="Wang X."/>
            <person name="Yang P."/>
            <person name="Bao Y."/>
            <person name="Zhao W."/>
            <person name="Wang W."/>
            <person name="Lu H."/>
            <person name="Wang Q."/>
            <person name="Cui N."/>
            <person name="Li J."/>
            <person name="Chen X."/>
            <person name="Luo L."/>
            <person name="Yu J."/>
            <person name="Kang L."/>
            <person name="Cui F."/>
        </authorList>
    </citation>
    <scope>NUCLEOTIDE SEQUENCE [LARGE SCALE GENOMIC DNA]</scope>
    <source>
        <strain evidence="2">Lst14</strain>
    </source>
</reference>
<name>A0A482XIZ1_LAOST</name>
<comment type="caution">
    <text evidence="2">The sequence shown here is derived from an EMBL/GenBank/DDBJ whole genome shotgun (WGS) entry which is preliminary data.</text>
</comment>
<dbReference type="PANTHER" id="PTHR11012">
    <property type="entry name" value="PROTEIN KINASE-LIKE DOMAIN-CONTAINING"/>
    <property type="match status" value="1"/>
</dbReference>
<dbReference type="PANTHER" id="PTHR11012:SF56">
    <property type="entry name" value="CHK KINASE-LIKE DOMAIN-CONTAINING PROTEIN-RELATED"/>
    <property type="match status" value="1"/>
</dbReference>
<dbReference type="EMBL" id="QKKF02008354">
    <property type="protein sequence ID" value="RZF45742.1"/>
    <property type="molecule type" value="Genomic_DNA"/>
</dbReference>
<gene>
    <name evidence="2" type="ORF">LSTR_LSTR015533</name>
</gene>
<dbReference type="Proteomes" id="UP000291343">
    <property type="component" value="Unassembled WGS sequence"/>
</dbReference>
<dbReference type="SMART" id="SM00587">
    <property type="entry name" value="CHK"/>
    <property type="match status" value="1"/>
</dbReference>
<evidence type="ECO:0000259" key="1">
    <source>
        <dbReference type="SMART" id="SM00587"/>
    </source>
</evidence>
<dbReference type="Gene3D" id="3.90.1200.10">
    <property type="match status" value="1"/>
</dbReference>
<dbReference type="InterPro" id="IPR004119">
    <property type="entry name" value="EcKL"/>
</dbReference>
<dbReference type="OrthoDB" id="6600955at2759"/>
<dbReference type="Pfam" id="PF02958">
    <property type="entry name" value="EcKL"/>
    <property type="match status" value="1"/>
</dbReference>
<protein>
    <recommendedName>
        <fullName evidence="1">CHK kinase-like domain-containing protein</fullName>
    </recommendedName>
</protein>
<feature type="domain" description="CHK kinase-like" evidence="1">
    <location>
        <begin position="1"/>
        <end position="179"/>
    </location>
</feature>
<proteinExistence type="predicted"/>
<dbReference type="InterPro" id="IPR015897">
    <property type="entry name" value="CHK_kinase-like"/>
</dbReference>
<dbReference type="AlphaFoldDB" id="A0A482XIZ1"/>
<evidence type="ECO:0000313" key="3">
    <source>
        <dbReference type="Proteomes" id="UP000291343"/>
    </source>
</evidence>
<dbReference type="InterPro" id="IPR011009">
    <property type="entry name" value="Kinase-like_dom_sf"/>
</dbReference>
<sequence length="242" mass="27659">MLDFEHSVVALEALAKFHAGSVAARQIHKKGKSVEEELFFKESRRKTAEDFMRAPFLYLAQDLLNSSCHRPELQKYIGPLRHLGDKIFDMLIQVSKPLGPFNVLNHGDFWTNNILFRHDTVTGEVLEAKIIDFQNCRYTTPALDLQYFLMSSVNEHVRETLSNELVDCYLQALNKQLIALGLPTLQKDVLERDMAATECYSLYCATAVLATVINELLLFWQLLSMTPVISIVELQSPAIWIR</sequence>
<evidence type="ECO:0000313" key="2">
    <source>
        <dbReference type="EMBL" id="RZF45742.1"/>
    </source>
</evidence>
<keyword evidence="3" id="KW-1185">Reference proteome</keyword>
<dbReference type="SUPFAM" id="SSF56112">
    <property type="entry name" value="Protein kinase-like (PK-like)"/>
    <property type="match status" value="1"/>
</dbReference>
<dbReference type="InParanoid" id="A0A482XIZ1"/>